<dbReference type="Proteomes" id="UP000829398">
    <property type="component" value="Chromosome 7"/>
</dbReference>
<accession>A0ACB8JGC5</accession>
<comment type="caution">
    <text evidence="1">The sequence shown here is derived from an EMBL/GenBank/DDBJ whole genome shotgun (WGS) entry which is preliminary data.</text>
</comment>
<evidence type="ECO:0000313" key="1">
    <source>
        <dbReference type="EMBL" id="KAH9716964.1"/>
    </source>
</evidence>
<evidence type="ECO:0000313" key="2">
    <source>
        <dbReference type="Proteomes" id="UP000829398"/>
    </source>
</evidence>
<keyword evidence="2" id="KW-1185">Reference proteome</keyword>
<organism evidence="1 2">
    <name type="scientific">Citrus sinensis</name>
    <name type="common">Sweet orange</name>
    <name type="synonym">Citrus aurantium var. sinensis</name>
    <dbReference type="NCBI Taxonomy" id="2711"/>
    <lineage>
        <taxon>Eukaryota</taxon>
        <taxon>Viridiplantae</taxon>
        <taxon>Streptophyta</taxon>
        <taxon>Embryophyta</taxon>
        <taxon>Tracheophyta</taxon>
        <taxon>Spermatophyta</taxon>
        <taxon>Magnoliopsida</taxon>
        <taxon>eudicotyledons</taxon>
        <taxon>Gunneridae</taxon>
        <taxon>Pentapetalae</taxon>
        <taxon>rosids</taxon>
        <taxon>malvids</taxon>
        <taxon>Sapindales</taxon>
        <taxon>Rutaceae</taxon>
        <taxon>Aurantioideae</taxon>
        <taxon>Citrus</taxon>
    </lineage>
</organism>
<protein>
    <submittedName>
        <fullName evidence="1">BED-type domain-containing protein</fullName>
    </submittedName>
</protein>
<gene>
    <name evidence="1" type="ORF">KPL71_021651</name>
</gene>
<proteinExistence type="predicted"/>
<name>A0ACB8JGC5_CITSI</name>
<dbReference type="EMBL" id="CM039176">
    <property type="protein sequence ID" value="KAH9716964.1"/>
    <property type="molecule type" value="Genomic_DNA"/>
</dbReference>
<reference evidence="2" key="1">
    <citation type="journal article" date="2023" name="Hortic. Res.">
        <title>A chromosome-level phased genome enabling allele-level studies in sweet orange: a case study on citrus Huanglongbing tolerance.</title>
        <authorList>
            <person name="Wu B."/>
            <person name="Yu Q."/>
            <person name="Deng Z."/>
            <person name="Duan Y."/>
            <person name="Luo F."/>
            <person name="Gmitter F. Jr."/>
        </authorList>
    </citation>
    <scope>NUCLEOTIDE SEQUENCE [LARGE SCALE GENOMIC DNA]</scope>
    <source>
        <strain evidence="2">cv. Valencia</strain>
    </source>
</reference>
<sequence>MVTPSKPSVPHAHAHGFTPLIFGPHCSNRHSSLSPRHHSSSLLQMSNYSRVQDNLDCVADDFEHEVEVNDNENDSATIVTGGNKRKKSSSSKPPLPRKKMAPRSTVWQHFTRVPNDHTKCKCNYCGQEFECGTVGYGTSTLRTHNRERCQKFKDLQKSQTTLTQDVGSDGVVARGFSQEACRQATVKMIVLDELPFSVVENPGFRHFCSVTAPRYLLPSRRTISRDTLEMYLEEKAKLKSLLAGNKQRVSLTTDIWTSITTASYMVITAHFIDRDWNLHRKIISFNTVNDHSSETIGKQLEKCLIDWGIERVFTITVDNASPNEGALRYLIDRVKTWRDDGLVLNGDYLHVRCWAHILNLIVTEGLKELEQSIVSVQNAVKYVRSSTAREKINCRGSVILDCPTRWNSTYSMLNTALKFKPVFDRMALEDKLYDAYFNEKEGGKKKREGPPLYSDWENTRRIVKFLKTGSASGSASGSTSRSQNLASGSGSGSNFWDLGDDDDVMIEDPFSEFSKAVAVSEGSPELSNELDLYLMEKTEKIAKTRDVLAISVSTVASESAFSTGGRILDQYRSSLTPDMVEALVLLQNWLRTSLFVDTTADLNKLVEDNEFMDQLAEELRKSTTADQLCRST</sequence>